<proteinExistence type="predicted"/>
<dbReference type="Proteomes" id="UP000184028">
    <property type="component" value="Unassembled WGS sequence"/>
</dbReference>
<dbReference type="OrthoDB" id="1450106at2"/>
<dbReference type="InterPro" id="IPR042236">
    <property type="entry name" value="PI3K_accessory_sf"/>
</dbReference>
<dbReference type="InterPro" id="IPR016024">
    <property type="entry name" value="ARM-type_fold"/>
</dbReference>
<protein>
    <submittedName>
        <fullName evidence="1">Uncharacterized protein</fullName>
    </submittedName>
</protein>
<sequence length="123" mass="14016">MKIENVEKALSIFEEVSIKQSEAIETGDYKTGNKFYAKIVLAANFLKDENAINKLENFLLHESIGVRLWSASYLLSYNEKDAIKVLESIEKTSGIHSLTATPTKATDNQWLFLFSDTFRTNYI</sequence>
<dbReference type="AlphaFoldDB" id="A0A1M7AIA4"/>
<accession>A0A1M7AIA4</accession>
<keyword evidence="2" id="KW-1185">Reference proteome</keyword>
<dbReference type="SUPFAM" id="SSF48371">
    <property type="entry name" value="ARM repeat"/>
    <property type="match status" value="1"/>
</dbReference>
<reference evidence="2" key="1">
    <citation type="submission" date="2016-11" db="EMBL/GenBank/DDBJ databases">
        <authorList>
            <person name="Varghese N."/>
            <person name="Submissions S."/>
        </authorList>
    </citation>
    <scope>NUCLEOTIDE SEQUENCE [LARGE SCALE GENOMIC DNA]</scope>
    <source>
        <strain evidence="2">DSM 24724</strain>
    </source>
</reference>
<dbReference type="RefSeq" id="WP_068840804.1">
    <property type="nucleotide sequence ID" value="NZ_FRBT01000001.1"/>
</dbReference>
<name>A0A1M7AIA4_9FLAO</name>
<evidence type="ECO:0000313" key="1">
    <source>
        <dbReference type="EMBL" id="SHL42513.1"/>
    </source>
</evidence>
<evidence type="ECO:0000313" key="2">
    <source>
        <dbReference type="Proteomes" id="UP000184028"/>
    </source>
</evidence>
<gene>
    <name evidence="1" type="ORF">SAMN05444484_1011451</name>
</gene>
<dbReference type="Gene3D" id="1.25.40.70">
    <property type="entry name" value="Phosphatidylinositol 3-kinase, accessory domain (PIK)"/>
    <property type="match status" value="1"/>
</dbReference>
<dbReference type="EMBL" id="FRBT01000001">
    <property type="protein sequence ID" value="SHL42513.1"/>
    <property type="molecule type" value="Genomic_DNA"/>
</dbReference>
<organism evidence="1 2">
    <name type="scientific">Flavobacterium chilense</name>
    <dbReference type="NCBI Taxonomy" id="946677"/>
    <lineage>
        <taxon>Bacteria</taxon>
        <taxon>Pseudomonadati</taxon>
        <taxon>Bacteroidota</taxon>
        <taxon>Flavobacteriia</taxon>
        <taxon>Flavobacteriales</taxon>
        <taxon>Flavobacteriaceae</taxon>
        <taxon>Flavobacterium</taxon>
    </lineage>
</organism>